<feature type="region of interest" description="Disordered" evidence="1">
    <location>
        <begin position="1"/>
        <end position="24"/>
    </location>
</feature>
<dbReference type="OrthoDB" id="5105645at2759"/>
<dbReference type="InParanoid" id="A0A2P5IAX0"/>
<dbReference type="AlphaFoldDB" id="A0A2P5IAX0"/>
<evidence type="ECO:0000313" key="2">
    <source>
        <dbReference type="EMBL" id="POS79667.1"/>
    </source>
</evidence>
<gene>
    <name evidence="2" type="ORF">DHEL01_v201949</name>
</gene>
<accession>A0A2P5IAX0</accession>
<feature type="compositionally biased region" description="Basic residues" evidence="1">
    <location>
        <begin position="124"/>
        <end position="142"/>
    </location>
</feature>
<dbReference type="STRING" id="158607.A0A2P5IAX0"/>
<evidence type="ECO:0000256" key="1">
    <source>
        <dbReference type="SAM" id="MobiDB-lite"/>
    </source>
</evidence>
<dbReference type="EMBL" id="MAVT02000097">
    <property type="protein sequence ID" value="POS79667.1"/>
    <property type="molecule type" value="Genomic_DNA"/>
</dbReference>
<keyword evidence="3" id="KW-1185">Reference proteome</keyword>
<feature type="non-terminal residue" evidence="2">
    <location>
        <position position="1"/>
    </location>
</feature>
<sequence length="142" mass="16269">NYIKNLVSPNASPSRKKKAKKASKAYNQLQAQLVIKNQKIASLKAQNKLLSKTKKRRAIPNPSKKFMQIGDIIAQGYTTKDIEEKAILKRPRKRARREPIVVNKDKENNKNEEPKSSDKEPKPIKAHSRVGRAIRKPSRYDD</sequence>
<comment type="caution">
    <text evidence="2">The sequence shown here is derived from an EMBL/GenBank/DDBJ whole genome shotgun (WGS) entry which is preliminary data.</text>
</comment>
<organism evidence="2 3">
    <name type="scientific">Diaporthe helianthi</name>
    <dbReference type="NCBI Taxonomy" id="158607"/>
    <lineage>
        <taxon>Eukaryota</taxon>
        <taxon>Fungi</taxon>
        <taxon>Dikarya</taxon>
        <taxon>Ascomycota</taxon>
        <taxon>Pezizomycotina</taxon>
        <taxon>Sordariomycetes</taxon>
        <taxon>Sordariomycetidae</taxon>
        <taxon>Diaporthales</taxon>
        <taxon>Diaporthaceae</taxon>
        <taxon>Diaporthe</taxon>
    </lineage>
</organism>
<reference evidence="2" key="1">
    <citation type="submission" date="2017-09" db="EMBL/GenBank/DDBJ databases">
        <title>Polyketide synthases of a Diaporthe helianthi virulent isolate.</title>
        <authorList>
            <person name="Baroncelli R."/>
        </authorList>
    </citation>
    <scope>NUCLEOTIDE SEQUENCE [LARGE SCALE GENOMIC DNA]</scope>
    <source>
        <strain evidence="2">7/96</strain>
    </source>
</reference>
<proteinExistence type="predicted"/>
<feature type="compositionally biased region" description="Basic and acidic residues" evidence="1">
    <location>
        <begin position="97"/>
        <end position="123"/>
    </location>
</feature>
<feature type="compositionally biased region" description="Basic residues" evidence="1">
    <location>
        <begin position="14"/>
        <end position="23"/>
    </location>
</feature>
<dbReference type="Proteomes" id="UP000094444">
    <property type="component" value="Unassembled WGS sequence"/>
</dbReference>
<name>A0A2P5IAX0_DIAHE</name>
<protein>
    <submittedName>
        <fullName evidence="2">Uncharacterized protein</fullName>
    </submittedName>
</protein>
<evidence type="ECO:0000313" key="3">
    <source>
        <dbReference type="Proteomes" id="UP000094444"/>
    </source>
</evidence>
<feature type="region of interest" description="Disordered" evidence="1">
    <location>
        <begin position="88"/>
        <end position="142"/>
    </location>
</feature>